<keyword evidence="3" id="KW-1185">Reference proteome</keyword>
<accession>A0A2J6RSL4</accession>
<gene>
    <name evidence="2" type="ORF">L207DRAFT_511376</name>
</gene>
<dbReference type="EMBL" id="KZ613944">
    <property type="protein sequence ID" value="PMD41516.1"/>
    <property type="molecule type" value="Genomic_DNA"/>
</dbReference>
<organism evidence="2 3">
    <name type="scientific">Hyaloscypha variabilis (strain UAMH 11265 / GT02V1 / F)</name>
    <name type="common">Meliniomyces variabilis</name>
    <dbReference type="NCBI Taxonomy" id="1149755"/>
    <lineage>
        <taxon>Eukaryota</taxon>
        <taxon>Fungi</taxon>
        <taxon>Dikarya</taxon>
        <taxon>Ascomycota</taxon>
        <taxon>Pezizomycotina</taxon>
        <taxon>Leotiomycetes</taxon>
        <taxon>Helotiales</taxon>
        <taxon>Hyaloscyphaceae</taxon>
        <taxon>Hyaloscypha</taxon>
        <taxon>Hyaloscypha variabilis</taxon>
    </lineage>
</organism>
<evidence type="ECO:0000313" key="3">
    <source>
        <dbReference type="Proteomes" id="UP000235786"/>
    </source>
</evidence>
<dbReference type="Proteomes" id="UP000235786">
    <property type="component" value="Unassembled WGS sequence"/>
</dbReference>
<feature type="region of interest" description="Disordered" evidence="1">
    <location>
        <begin position="103"/>
        <end position="138"/>
    </location>
</feature>
<proteinExistence type="predicted"/>
<evidence type="ECO:0000313" key="2">
    <source>
        <dbReference type="EMBL" id="PMD41516.1"/>
    </source>
</evidence>
<evidence type="ECO:0000256" key="1">
    <source>
        <dbReference type="SAM" id="MobiDB-lite"/>
    </source>
</evidence>
<sequence>MLVSGTWAEQRIFDEDEDQQVPSLGTPHDMRHILEAHASDGNCRAIVLLGELSHASHLMAAAPFSYRSRQPKETQIYKFAKESEAGLWTPTFLGTYTPKNFVAPKAPQARHGPDDLRSRMPSRSVDHKRQKVNNRGSGLTARQMREYEEMEDVYVV</sequence>
<name>A0A2J6RSL4_HYAVF</name>
<reference evidence="2 3" key="1">
    <citation type="submission" date="2016-04" db="EMBL/GenBank/DDBJ databases">
        <title>A degradative enzymes factory behind the ericoid mycorrhizal symbiosis.</title>
        <authorList>
            <consortium name="DOE Joint Genome Institute"/>
            <person name="Martino E."/>
            <person name="Morin E."/>
            <person name="Grelet G."/>
            <person name="Kuo A."/>
            <person name="Kohler A."/>
            <person name="Daghino S."/>
            <person name="Barry K."/>
            <person name="Choi C."/>
            <person name="Cichocki N."/>
            <person name="Clum A."/>
            <person name="Copeland A."/>
            <person name="Hainaut M."/>
            <person name="Haridas S."/>
            <person name="Labutti K."/>
            <person name="Lindquist E."/>
            <person name="Lipzen A."/>
            <person name="Khouja H.-R."/>
            <person name="Murat C."/>
            <person name="Ohm R."/>
            <person name="Olson A."/>
            <person name="Spatafora J."/>
            <person name="Veneault-Fourrey C."/>
            <person name="Henrissat B."/>
            <person name="Grigoriev I."/>
            <person name="Martin F."/>
            <person name="Perotto S."/>
        </authorList>
    </citation>
    <scope>NUCLEOTIDE SEQUENCE [LARGE SCALE GENOMIC DNA]</scope>
    <source>
        <strain evidence="2 3">F</strain>
    </source>
</reference>
<dbReference type="AlphaFoldDB" id="A0A2J6RSL4"/>
<protein>
    <submittedName>
        <fullName evidence="2">Uncharacterized protein</fullName>
    </submittedName>
</protein>